<dbReference type="Proteomes" id="UP000235994">
    <property type="component" value="Unassembled WGS sequence"/>
</dbReference>
<keyword evidence="3" id="KW-1185">Reference proteome</keyword>
<feature type="region of interest" description="Disordered" evidence="1">
    <location>
        <begin position="29"/>
        <end position="67"/>
    </location>
</feature>
<dbReference type="EMBL" id="POQS01000004">
    <property type="protein sequence ID" value="PND32451.1"/>
    <property type="molecule type" value="Genomic_DNA"/>
</dbReference>
<accession>A0A2N8KG85</accession>
<proteinExistence type="predicted"/>
<organism evidence="2 3">
    <name type="scientific">Achromobacter pulmonis</name>
    <dbReference type="NCBI Taxonomy" id="1389932"/>
    <lineage>
        <taxon>Bacteria</taxon>
        <taxon>Pseudomonadati</taxon>
        <taxon>Pseudomonadota</taxon>
        <taxon>Betaproteobacteria</taxon>
        <taxon>Burkholderiales</taxon>
        <taxon>Alcaligenaceae</taxon>
        <taxon>Achromobacter</taxon>
    </lineage>
</organism>
<dbReference type="RefSeq" id="WP_102773571.1">
    <property type="nucleotide sequence ID" value="NZ_POQS01000004.1"/>
</dbReference>
<evidence type="ECO:0000256" key="1">
    <source>
        <dbReference type="SAM" id="MobiDB-lite"/>
    </source>
</evidence>
<dbReference type="Pfam" id="PF14282">
    <property type="entry name" value="FlxA"/>
    <property type="match status" value="1"/>
</dbReference>
<dbReference type="InterPro" id="IPR025577">
    <property type="entry name" value="FlxA"/>
</dbReference>
<dbReference type="AlphaFoldDB" id="A0A2N8KG85"/>
<reference evidence="2 3" key="1">
    <citation type="submission" date="2018-01" db="EMBL/GenBank/DDBJ databases">
        <title>The draft genome of an aniline degradation strain ANB-1.</title>
        <authorList>
            <person name="Zhang L."/>
            <person name="Jiang J."/>
        </authorList>
    </citation>
    <scope>NUCLEOTIDE SEQUENCE [LARGE SCALE GENOMIC DNA]</scope>
    <source>
        <strain evidence="2 3">ANB-1</strain>
    </source>
</reference>
<name>A0A2N8KG85_9BURK</name>
<protein>
    <submittedName>
        <fullName evidence="2">Uncharacterized protein</fullName>
    </submittedName>
</protein>
<evidence type="ECO:0000313" key="3">
    <source>
        <dbReference type="Proteomes" id="UP000235994"/>
    </source>
</evidence>
<comment type="caution">
    <text evidence="2">The sequence shown here is derived from an EMBL/GenBank/DDBJ whole genome shotgun (WGS) entry which is preliminary data.</text>
</comment>
<sequence>MAIDSIQGTSRLKSLTDLWAERIQASRARQDAPAAVSAQDGKIRVSQPGAMAVGGAQASEETDNEDEYTRQIKELQKQLQRVMEQIARVKASAMSAEMKASQVQALNAQALQIQAQISQVMTQQARAMQGGVSATA</sequence>
<gene>
    <name evidence="2" type="ORF">C1I89_15340</name>
</gene>
<evidence type="ECO:0000313" key="2">
    <source>
        <dbReference type="EMBL" id="PND32451.1"/>
    </source>
</evidence>